<dbReference type="Proteomes" id="UP000007756">
    <property type="component" value="Chromosome"/>
</dbReference>
<feature type="transmembrane region" description="Helical" evidence="2">
    <location>
        <begin position="154"/>
        <end position="180"/>
    </location>
</feature>
<evidence type="ECO:0000313" key="4">
    <source>
        <dbReference type="Proteomes" id="UP000007756"/>
    </source>
</evidence>
<feature type="transmembrane region" description="Helical" evidence="2">
    <location>
        <begin position="187"/>
        <end position="207"/>
    </location>
</feature>
<feature type="compositionally biased region" description="Basic and acidic residues" evidence="1">
    <location>
        <begin position="404"/>
        <end position="423"/>
    </location>
</feature>
<dbReference type="eggNOG" id="COG1277">
    <property type="taxonomic scope" value="Bacteria"/>
</dbReference>
<protein>
    <submittedName>
        <fullName evidence="3">Uncharacterized protein</fullName>
    </submittedName>
</protein>
<sequence length="741" mass="85014">MKLFKNWSDVNNVKQRQLLLAYFRFILKQTVKSWLLWVTAGLVLFLLALVLLIIPAFTKQDPLFLWSHPVVQMSSLIIPFIALFATIITFQVFINGYYNGLEILLITRFFTRGRLFFARLAVLFIWITGTAFLSGLFVSLTATLGATSQTVTDLVLSVFFGVLLLSLLFSCVLIIIAQFLNRTQSMLLLLLGVSLASFTTVILAFSIKPPSENLRDNSYQPLNLSLISKSKSKGVENVFTIIDSSNVSDPRNKKKSIVKTNPQAIWDEYGESSFFQSQYYWNVGYWINSLFRLNSLSDYRNFDVNLYFLNTKLNFDREVDTDKMVDFVSFRDQRHLYFLSYSFFINTHNLPTQPLPRILTYDNNGAFLEKIVPSFDDIKLDPPRVKKVYKFFSDTIIQSFRDYEAEEKERQEKEEKEKAEKDNGNGQDSNKVNSVSTEPNNKNSSDADSKDNNDSSDSQGKDSSKSKPKFRPRLPQFFDRVSINYSKFSSSFNTQLKHIHQGLSTRDEAMEIFKDKVALFYALSMAYDNFTFQKDSGIIDNTSLNKFKTEFNKKQKELTEKNKQKQDGKDQKSQRMTQGADKAVTVEPKAMQSEIGMTDQTNDQSSSETKDSMDSSDSSDTVDNTDESEDKQSEEEEKFDEEIENAKKMPKAEDAFFNTASIWLSSPFLFFENGAKREQRYEIHLLNSNTQVNNEIIKTNSFYYVSGEPIVGQEVIIAMVLVVTLGLLVGSFFAYQKRDIK</sequence>
<evidence type="ECO:0000313" key="3">
    <source>
        <dbReference type="EMBL" id="ADK86983.1"/>
    </source>
</evidence>
<dbReference type="PATRIC" id="fig|722438.3.peg.374"/>
<evidence type="ECO:0000256" key="1">
    <source>
        <dbReference type="SAM" id="MobiDB-lite"/>
    </source>
</evidence>
<keyword evidence="2" id="KW-1133">Transmembrane helix</keyword>
<feature type="compositionally biased region" description="Acidic residues" evidence="1">
    <location>
        <begin position="623"/>
        <end position="643"/>
    </location>
</feature>
<feature type="compositionally biased region" description="Polar residues" evidence="1">
    <location>
        <begin position="424"/>
        <end position="439"/>
    </location>
</feature>
<feature type="transmembrane region" description="Helical" evidence="2">
    <location>
        <begin position="715"/>
        <end position="735"/>
    </location>
</feature>
<keyword evidence="2" id="KW-0472">Membrane</keyword>
<reference evidence="3 4" key="1">
    <citation type="journal article" date="2010" name="Appl. Environ. Microbiol.">
        <title>Targeted chromosomal knockouts in Mycoplasma pneumoniae.</title>
        <authorList>
            <person name="Krishnakumar R."/>
            <person name="Assad-Garcia N."/>
            <person name="Benders G.A."/>
            <person name="Phan Q."/>
            <person name="Montague M.G."/>
            <person name="Glass J.I."/>
        </authorList>
    </citation>
    <scope>NUCLEOTIDE SEQUENCE [LARGE SCALE GENOMIC DNA]</scope>
    <source>
        <strain evidence="4">ATCC 15531 / DSM 22911 / NBRC 14401 / NCTC 10119 / FH</strain>
    </source>
</reference>
<proteinExistence type="predicted"/>
<dbReference type="HOGENOM" id="CLU_374626_0_0_14"/>
<dbReference type="GeneID" id="66609009"/>
<feature type="transmembrane region" description="Helical" evidence="2">
    <location>
        <begin position="77"/>
        <end position="99"/>
    </location>
</feature>
<dbReference type="AlphaFoldDB" id="A0A0H3DKQ1"/>
<dbReference type="KEGG" id="mpj:MPNE_0389"/>
<dbReference type="STRING" id="722438.F539_01880"/>
<feature type="compositionally biased region" description="Basic and acidic residues" evidence="1">
    <location>
        <begin position="555"/>
        <end position="573"/>
    </location>
</feature>
<feature type="region of interest" description="Disordered" evidence="1">
    <location>
        <begin position="404"/>
        <end position="473"/>
    </location>
</feature>
<keyword evidence="2" id="KW-0812">Transmembrane</keyword>
<accession>A0A0H3DKQ1</accession>
<evidence type="ECO:0000256" key="2">
    <source>
        <dbReference type="SAM" id="Phobius"/>
    </source>
</evidence>
<feature type="transmembrane region" description="Helical" evidence="2">
    <location>
        <begin position="34"/>
        <end position="57"/>
    </location>
</feature>
<dbReference type="PaxDb" id="722438-MPNE_0389"/>
<feature type="compositionally biased region" description="Basic and acidic residues" evidence="1">
    <location>
        <begin position="445"/>
        <end position="465"/>
    </location>
</feature>
<feature type="region of interest" description="Disordered" evidence="1">
    <location>
        <begin position="555"/>
        <end position="647"/>
    </location>
</feature>
<dbReference type="RefSeq" id="WP_014325467.1">
    <property type="nucleotide sequence ID" value="NZ_CP010546.1"/>
</dbReference>
<gene>
    <name evidence="3" type="ordered locus">MPNE_0389</name>
</gene>
<feature type="transmembrane region" description="Helical" evidence="2">
    <location>
        <begin position="120"/>
        <end position="142"/>
    </location>
</feature>
<dbReference type="EMBL" id="CP002077">
    <property type="protein sequence ID" value="ADK86983.1"/>
    <property type="molecule type" value="Genomic_DNA"/>
</dbReference>
<organism evidence="3 4">
    <name type="scientific">Mycoplasmoides pneumoniae (strain ATCC 15531 / DSM 23978 / CIP 103766 / NBRC 14401 / NCTC 10119 / FH)</name>
    <name type="common">Mycoplasma pneumoniae</name>
    <dbReference type="NCBI Taxonomy" id="722438"/>
    <lineage>
        <taxon>Bacteria</taxon>
        <taxon>Bacillati</taxon>
        <taxon>Mycoplasmatota</taxon>
        <taxon>Mycoplasmoidales</taxon>
        <taxon>Mycoplasmoidaceae</taxon>
        <taxon>Mycoplasmoides</taxon>
    </lineage>
</organism>
<name>A0A0H3DKQ1_MYCPB</name>